<reference evidence="1" key="1">
    <citation type="journal article" date="2015" name="Nature">
        <title>Complex archaea that bridge the gap between prokaryotes and eukaryotes.</title>
        <authorList>
            <person name="Spang A."/>
            <person name="Saw J.H."/>
            <person name="Jorgensen S.L."/>
            <person name="Zaremba-Niedzwiedzka K."/>
            <person name="Martijn J."/>
            <person name="Lind A.E."/>
            <person name="van Eijk R."/>
            <person name="Schleper C."/>
            <person name="Guy L."/>
            <person name="Ettema T.J."/>
        </authorList>
    </citation>
    <scope>NUCLEOTIDE SEQUENCE</scope>
</reference>
<dbReference type="EMBL" id="LAZR01000537">
    <property type="protein sequence ID" value="KKN65020.1"/>
    <property type="molecule type" value="Genomic_DNA"/>
</dbReference>
<accession>A0A0F9S7Y0</accession>
<name>A0A0F9S7Y0_9ZZZZ</name>
<evidence type="ECO:0000313" key="1">
    <source>
        <dbReference type="EMBL" id="KKN65020.1"/>
    </source>
</evidence>
<gene>
    <name evidence="1" type="ORF">LCGC14_0485770</name>
</gene>
<protein>
    <submittedName>
        <fullName evidence="1">Uncharacterized protein</fullName>
    </submittedName>
</protein>
<comment type="caution">
    <text evidence="1">The sequence shown here is derived from an EMBL/GenBank/DDBJ whole genome shotgun (WGS) entry which is preliminary data.</text>
</comment>
<proteinExistence type="predicted"/>
<organism evidence="1">
    <name type="scientific">marine sediment metagenome</name>
    <dbReference type="NCBI Taxonomy" id="412755"/>
    <lineage>
        <taxon>unclassified sequences</taxon>
        <taxon>metagenomes</taxon>
        <taxon>ecological metagenomes</taxon>
    </lineage>
</organism>
<sequence>MKVPAQTYRGYSSRWTIPAYKNRVKAEAAWIGSDGCSGVPDFYWIVCLEHDIHYATHRDFLTGAPLTKEDADRYLRWGIQYHSSLGRQSPMALWRWWALSKKKGMGLGSRAWETGPERMKRRLALAESQPHKNPWNEWSASA</sequence>
<dbReference type="AlphaFoldDB" id="A0A0F9S7Y0"/>